<dbReference type="PROSITE" id="PS50234">
    <property type="entry name" value="VWFA"/>
    <property type="match status" value="1"/>
</dbReference>
<dbReference type="InterPro" id="IPR002035">
    <property type="entry name" value="VWF_A"/>
</dbReference>
<dbReference type="RefSeq" id="WP_146505442.1">
    <property type="nucleotide sequence ID" value="NZ_SJPG01000001.1"/>
</dbReference>
<gene>
    <name evidence="3" type="ORF">Pan54_44300</name>
</gene>
<dbReference type="Pfam" id="PF00092">
    <property type="entry name" value="VWA"/>
    <property type="match status" value="1"/>
</dbReference>
<dbReference type="EMBL" id="SJPG01000001">
    <property type="protein sequence ID" value="TWT63675.1"/>
    <property type="molecule type" value="Genomic_DNA"/>
</dbReference>
<keyword evidence="1" id="KW-0812">Transmembrane</keyword>
<comment type="caution">
    <text evidence="3">The sequence shown here is derived from an EMBL/GenBank/DDBJ whole genome shotgun (WGS) entry which is preliminary data.</text>
</comment>
<dbReference type="AlphaFoldDB" id="A0A5C5XNL5"/>
<sequence>MKSPSNSFLQQTRSGQKASPRRGAMIVFLAVMMSLFMIAVIFTVDVAYMQMVKTDVRIAADVSAKGGVEALLRTENSTKAETAAKRFLELNTVANQTMKFNDGDIELGKVVQNGNSKKWKFKTNQTPYNAMRVTVRLDDNANASVPLFFARFFDDQNYKPQHTSIAANLVHEIVLCIDRSGSMCFDLTGVDYSYPSGIPKYPKGYITPPHSTGSRWAKLDVAIQAFVSKIKLRTIEPDIALVTWGSDTRLGYNWRPYNGRRFKAVEVDLNLGQNIDKVNAAIADRYNDIMVGGTNMAAGIDKAISILTSPSANSLAQKTIILMSDGVWNTGRNPVSSAQTAAAKNITIHTVSFLSVSNQSVMSTIASTTGGKNYSALNVQDLKTAFEELAEDLPIVLID</sequence>
<evidence type="ECO:0000256" key="1">
    <source>
        <dbReference type="SAM" id="Phobius"/>
    </source>
</evidence>
<dbReference type="InterPro" id="IPR036465">
    <property type="entry name" value="vWFA_dom_sf"/>
</dbReference>
<evidence type="ECO:0000313" key="3">
    <source>
        <dbReference type="EMBL" id="TWT63675.1"/>
    </source>
</evidence>
<accession>A0A5C5XNL5</accession>
<reference evidence="3 4" key="1">
    <citation type="submission" date="2019-02" db="EMBL/GenBank/DDBJ databases">
        <title>Deep-cultivation of Planctomycetes and their phenomic and genomic characterization uncovers novel biology.</title>
        <authorList>
            <person name="Wiegand S."/>
            <person name="Jogler M."/>
            <person name="Boedeker C."/>
            <person name="Pinto D."/>
            <person name="Vollmers J."/>
            <person name="Rivas-Marin E."/>
            <person name="Kohn T."/>
            <person name="Peeters S.H."/>
            <person name="Heuer A."/>
            <person name="Rast P."/>
            <person name="Oberbeckmann S."/>
            <person name="Bunk B."/>
            <person name="Jeske O."/>
            <person name="Meyerdierks A."/>
            <person name="Storesund J.E."/>
            <person name="Kallscheuer N."/>
            <person name="Luecker S."/>
            <person name="Lage O.M."/>
            <person name="Pohl T."/>
            <person name="Merkel B.J."/>
            <person name="Hornburger P."/>
            <person name="Mueller R.-W."/>
            <person name="Bruemmer F."/>
            <person name="Labrenz M."/>
            <person name="Spormann A.M."/>
            <person name="Op Den Camp H."/>
            <person name="Overmann J."/>
            <person name="Amann R."/>
            <person name="Jetten M.S.M."/>
            <person name="Mascher T."/>
            <person name="Medema M.H."/>
            <person name="Devos D.P."/>
            <person name="Kaster A.-K."/>
            <person name="Ovreas L."/>
            <person name="Rohde M."/>
            <person name="Galperin M.Y."/>
            <person name="Jogler C."/>
        </authorList>
    </citation>
    <scope>NUCLEOTIDE SEQUENCE [LARGE SCALE GENOMIC DNA]</scope>
    <source>
        <strain evidence="3 4">Pan54</strain>
    </source>
</reference>
<organism evidence="3 4">
    <name type="scientific">Rubinisphaera italica</name>
    <dbReference type="NCBI Taxonomy" id="2527969"/>
    <lineage>
        <taxon>Bacteria</taxon>
        <taxon>Pseudomonadati</taxon>
        <taxon>Planctomycetota</taxon>
        <taxon>Planctomycetia</taxon>
        <taxon>Planctomycetales</taxon>
        <taxon>Planctomycetaceae</taxon>
        <taxon>Rubinisphaera</taxon>
    </lineage>
</organism>
<dbReference type="SUPFAM" id="SSF53300">
    <property type="entry name" value="vWA-like"/>
    <property type="match status" value="1"/>
</dbReference>
<evidence type="ECO:0000313" key="4">
    <source>
        <dbReference type="Proteomes" id="UP000316095"/>
    </source>
</evidence>
<keyword evidence="1" id="KW-1133">Transmembrane helix</keyword>
<feature type="transmembrane region" description="Helical" evidence="1">
    <location>
        <begin position="23"/>
        <end position="44"/>
    </location>
</feature>
<evidence type="ECO:0000259" key="2">
    <source>
        <dbReference type="PROSITE" id="PS50234"/>
    </source>
</evidence>
<dbReference type="OrthoDB" id="242905at2"/>
<feature type="domain" description="VWFA" evidence="2">
    <location>
        <begin position="172"/>
        <end position="393"/>
    </location>
</feature>
<proteinExistence type="predicted"/>
<dbReference type="SMART" id="SM00327">
    <property type="entry name" value="VWA"/>
    <property type="match status" value="1"/>
</dbReference>
<dbReference type="Gene3D" id="3.40.50.410">
    <property type="entry name" value="von Willebrand factor, type A domain"/>
    <property type="match status" value="1"/>
</dbReference>
<dbReference type="CDD" id="cd00198">
    <property type="entry name" value="vWFA"/>
    <property type="match status" value="1"/>
</dbReference>
<name>A0A5C5XNL5_9PLAN</name>
<keyword evidence="1" id="KW-0472">Membrane</keyword>
<dbReference type="Proteomes" id="UP000316095">
    <property type="component" value="Unassembled WGS sequence"/>
</dbReference>
<keyword evidence="4" id="KW-1185">Reference proteome</keyword>
<protein>
    <submittedName>
        <fullName evidence="3">von Willebrand factor type A domain protein</fullName>
    </submittedName>
</protein>
<dbReference type="InterPro" id="IPR018705">
    <property type="entry name" value="DUF2134_membrane"/>
</dbReference>
<dbReference type="Pfam" id="PF09977">
    <property type="entry name" value="Tad_C"/>
    <property type="match status" value="1"/>
</dbReference>